<keyword evidence="2 3" id="KW-0238">DNA-binding</keyword>
<geneLocation type="plasmid" evidence="5">
    <name>pUJ-84KPC</name>
</geneLocation>
<organism evidence="5">
    <name type="scientific">Klebsiella pneumoniae</name>
    <dbReference type="NCBI Taxonomy" id="573"/>
    <lineage>
        <taxon>Bacteria</taxon>
        <taxon>Pseudomonadati</taxon>
        <taxon>Pseudomonadota</taxon>
        <taxon>Gammaproteobacteria</taxon>
        <taxon>Enterobacterales</taxon>
        <taxon>Enterobacteriaceae</taxon>
        <taxon>Klebsiella/Raoultella group</taxon>
        <taxon>Klebsiella</taxon>
        <taxon>Klebsiella pneumoniae complex</taxon>
    </lineage>
</organism>
<dbReference type="InterPro" id="IPR011010">
    <property type="entry name" value="DNA_brk_join_enz"/>
</dbReference>
<dbReference type="GO" id="GO:0015074">
    <property type="term" value="P:DNA integration"/>
    <property type="evidence" value="ECO:0007669"/>
    <property type="project" value="UniProtKB-KW"/>
</dbReference>
<dbReference type="AlphaFoldDB" id="A0A2P1BPR8"/>
<name>A0A2P1BPR8_KLEPN</name>
<feature type="domain" description="Core-binding (CB)" evidence="4">
    <location>
        <begin position="3"/>
        <end position="105"/>
    </location>
</feature>
<evidence type="ECO:0000256" key="3">
    <source>
        <dbReference type="PROSITE-ProRule" id="PRU01248"/>
    </source>
</evidence>
<keyword evidence="5" id="KW-0614">Plasmid</keyword>
<dbReference type="Gene3D" id="1.10.150.130">
    <property type="match status" value="1"/>
</dbReference>
<dbReference type="PROSITE" id="PS51900">
    <property type="entry name" value="CB"/>
    <property type="match status" value="1"/>
</dbReference>
<reference evidence="5" key="1">
    <citation type="submission" date="2017-12" db="EMBL/GenBank/DDBJ databases">
        <title>Insights into the successfully spreading KPC-encoding IncII plasmids.</title>
        <authorList>
            <person name="Brandt C."/>
            <person name="Pletz M.W."/>
            <person name="Makarewicz O."/>
        </authorList>
    </citation>
    <scope>NUCLEOTIDE SEQUENCE</scope>
    <source>
        <strain evidence="5">St015788/2</strain>
        <plasmid evidence="5">pUJ-84KPC</plasmid>
    </source>
</reference>
<accession>A0A2P1BPR8</accession>
<dbReference type="EMBL" id="MG700550">
    <property type="protein sequence ID" value="AVI43731.1"/>
    <property type="molecule type" value="Genomic_DNA"/>
</dbReference>
<protein>
    <recommendedName>
        <fullName evidence="4">Core-binding (CB) domain-containing protein</fullName>
    </recommendedName>
</protein>
<evidence type="ECO:0000313" key="5">
    <source>
        <dbReference type="EMBL" id="AVI43731.1"/>
    </source>
</evidence>
<sequence>MRPTTTRPCRRLALHETVATQRAYRKEAARLILWAIVERGRALSSLTTDDAIAYRAFVRHPTPRERWGGHLDHAIRWNGAPSGGLSARSAAYALTVLSALFRWLIEQRYVLANPFAGVKVRGHALRPALDTARGLPRENGYCCAPLQTARMVLRLVRAGSTTPALHARLRLCHGPAR</sequence>
<keyword evidence="1" id="KW-0229">DNA integration</keyword>
<evidence type="ECO:0000256" key="2">
    <source>
        <dbReference type="ARBA" id="ARBA00023125"/>
    </source>
</evidence>
<evidence type="ECO:0000259" key="4">
    <source>
        <dbReference type="PROSITE" id="PS51900"/>
    </source>
</evidence>
<dbReference type="InterPro" id="IPR010998">
    <property type="entry name" value="Integrase_recombinase_N"/>
</dbReference>
<evidence type="ECO:0000256" key="1">
    <source>
        <dbReference type="ARBA" id="ARBA00022908"/>
    </source>
</evidence>
<dbReference type="SUPFAM" id="SSF56349">
    <property type="entry name" value="DNA breaking-rejoining enzymes"/>
    <property type="match status" value="1"/>
</dbReference>
<dbReference type="GO" id="GO:0003677">
    <property type="term" value="F:DNA binding"/>
    <property type="evidence" value="ECO:0007669"/>
    <property type="project" value="UniProtKB-UniRule"/>
</dbReference>
<dbReference type="InterPro" id="IPR044068">
    <property type="entry name" value="CB"/>
</dbReference>
<proteinExistence type="predicted"/>